<dbReference type="Proteomes" id="UP000663929">
    <property type="component" value="Chromosome"/>
</dbReference>
<reference evidence="2" key="1">
    <citation type="submission" date="2021-03" db="EMBL/GenBank/DDBJ databases">
        <title>Acanthopleuribacteraceae sp. M133.</title>
        <authorList>
            <person name="Wang G."/>
        </authorList>
    </citation>
    <scope>NUCLEOTIDE SEQUENCE</scope>
    <source>
        <strain evidence="2">M133</strain>
    </source>
</reference>
<name>A0A8A4TUE3_SULCO</name>
<keyword evidence="3" id="KW-1185">Reference proteome</keyword>
<protein>
    <submittedName>
        <fullName evidence="2">DM13 domain-containing protein</fullName>
    </submittedName>
</protein>
<dbReference type="InterPro" id="IPR019545">
    <property type="entry name" value="DM13_domain"/>
</dbReference>
<organism evidence="2 3">
    <name type="scientific">Sulfidibacter corallicola</name>
    <dbReference type="NCBI Taxonomy" id="2818388"/>
    <lineage>
        <taxon>Bacteria</taxon>
        <taxon>Pseudomonadati</taxon>
        <taxon>Acidobacteriota</taxon>
        <taxon>Holophagae</taxon>
        <taxon>Acanthopleuribacterales</taxon>
        <taxon>Acanthopleuribacteraceae</taxon>
        <taxon>Sulfidibacter</taxon>
    </lineage>
</organism>
<dbReference type="RefSeq" id="WP_237383688.1">
    <property type="nucleotide sequence ID" value="NZ_CP071793.1"/>
</dbReference>
<dbReference type="AlphaFoldDB" id="A0A8A4TUE3"/>
<evidence type="ECO:0000313" key="2">
    <source>
        <dbReference type="EMBL" id="QTD53586.1"/>
    </source>
</evidence>
<evidence type="ECO:0000313" key="3">
    <source>
        <dbReference type="Proteomes" id="UP000663929"/>
    </source>
</evidence>
<dbReference type="Pfam" id="PF10517">
    <property type="entry name" value="DM13"/>
    <property type="match status" value="1"/>
</dbReference>
<dbReference type="EMBL" id="CP071793">
    <property type="protein sequence ID" value="QTD53586.1"/>
    <property type="molecule type" value="Genomic_DNA"/>
</dbReference>
<proteinExistence type="predicted"/>
<gene>
    <name evidence="2" type="ORF">J3U87_14115</name>
</gene>
<sequence>MITSGTSLTLSRDQLTIEDPHNWVLMVGDGANYTRDGSTISPVDGFVRMLEIPVTCFDGISGRAVIVDERTIRVGNFSYNGGGPDVRVYLGVGNDFVNGPIISDSLSGTVFNNETLELTIPELPKPWPSA</sequence>
<evidence type="ECO:0000259" key="1">
    <source>
        <dbReference type="PROSITE" id="PS51549"/>
    </source>
</evidence>
<dbReference type="PROSITE" id="PS51549">
    <property type="entry name" value="DM13"/>
    <property type="match status" value="1"/>
</dbReference>
<feature type="domain" description="DM13" evidence="1">
    <location>
        <begin position="45"/>
        <end position="130"/>
    </location>
</feature>
<dbReference type="KEGG" id="scor:J3U87_14115"/>
<accession>A0A8A4TUE3</accession>